<dbReference type="Pfam" id="PF03713">
    <property type="entry name" value="DUF305"/>
    <property type="match status" value="1"/>
</dbReference>
<sequence>MTLFSRSFIRKRAIYLATTASVAATSLVMVHGPGLAHRVRATMPIQYVADQTDNSAEPSFMSENESAMSKMMTDMTGMMVKPTGDIDRDFVAMMVPHHQGAVDLAQAELKYGHNERLRRLAQQIIANRQSEIAVMRLAVDDEQPLPAGSASQSAPPSDSPAASHATMGIAHDAKPHN</sequence>
<protein>
    <recommendedName>
        <fullName evidence="2">DUF305 domain-containing protein</fullName>
    </recommendedName>
</protein>
<dbReference type="PANTHER" id="PTHR36933:SF1">
    <property type="entry name" value="SLL0788 PROTEIN"/>
    <property type="match status" value="1"/>
</dbReference>
<dbReference type="Proteomes" id="UP000189796">
    <property type="component" value="Chromosome I"/>
</dbReference>
<feature type="region of interest" description="Disordered" evidence="1">
    <location>
        <begin position="144"/>
        <end position="177"/>
    </location>
</feature>
<proteinExistence type="predicted"/>
<evidence type="ECO:0000313" key="3">
    <source>
        <dbReference type="EMBL" id="SHI16768.1"/>
    </source>
</evidence>
<dbReference type="Gene3D" id="1.20.1260.10">
    <property type="match status" value="1"/>
</dbReference>
<feature type="domain" description="DUF305" evidence="2">
    <location>
        <begin position="55"/>
        <end position="136"/>
    </location>
</feature>
<organism evidence="3 4">
    <name type="scientific">Bradyrhizobium erythrophlei</name>
    <dbReference type="NCBI Taxonomy" id="1437360"/>
    <lineage>
        <taxon>Bacteria</taxon>
        <taxon>Pseudomonadati</taxon>
        <taxon>Pseudomonadota</taxon>
        <taxon>Alphaproteobacteria</taxon>
        <taxon>Hyphomicrobiales</taxon>
        <taxon>Nitrobacteraceae</taxon>
        <taxon>Bradyrhizobium</taxon>
    </lineage>
</organism>
<dbReference type="InterPro" id="IPR012347">
    <property type="entry name" value="Ferritin-like"/>
</dbReference>
<dbReference type="InterPro" id="IPR005183">
    <property type="entry name" value="DUF305_CopM-like"/>
</dbReference>
<name>A0A1M5YY50_9BRAD</name>
<evidence type="ECO:0000313" key="4">
    <source>
        <dbReference type="Proteomes" id="UP000189796"/>
    </source>
</evidence>
<accession>A0A1M5YY50</accession>
<evidence type="ECO:0000259" key="2">
    <source>
        <dbReference type="Pfam" id="PF03713"/>
    </source>
</evidence>
<dbReference type="EMBL" id="LT670817">
    <property type="protein sequence ID" value="SHI16768.1"/>
    <property type="molecule type" value="Genomic_DNA"/>
</dbReference>
<gene>
    <name evidence="3" type="ORF">SAMN05443248_8939</name>
</gene>
<dbReference type="PANTHER" id="PTHR36933">
    <property type="entry name" value="SLL0788 PROTEIN"/>
    <property type="match status" value="1"/>
</dbReference>
<feature type="compositionally biased region" description="Low complexity" evidence="1">
    <location>
        <begin position="144"/>
        <end position="165"/>
    </location>
</feature>
<evidence type="ECO:0000256" key="1">
    <source>
        <dbReference type="SAM" id="MobiDB-lite"/>
    </source>
</evidence>
<dbReference type="AlphaFoldDB" id="A0A1M5YY50"/>
<reference evidence="3 4" key="1">
    <citation type="submission" date="2016-11" db="EMBL/GenBank/DDBJ databases">
        <authorList>
            <person name="Jaros S."/>
            <person name="Januszkiewicz K."/>
            <person name="Wedrychowicz H."/>
        </authorList>
    </citation>
    <scope>NUCLEOTIDE SEQUENCE [LARGE SCALE GENOMIC DNA]</scope>
    <source>
        <strain evidence="3 4">GAS138</strain>
    </source>
</reference>